<feature type="region of interest" description="Disordered" evidence="1">
    <location>
        <begin position="1"/>
        <end position="28"/>
    </location>
</feature>
<evidence type="ECO:0000256" key="1">
    <source>
        <dbReference type="SAM" id="MobiDB-lite"/>
    </source>
</evidence>
<dbReference type="Proteomes" id="UP000366065">
    <property type="component" value="Unassembled WGS sequence"/>
</dbReference>
<gene>
    <name evidence="2" type="ORF">PCA20602_02426</name>
</gene>
<reference evidence="2 3" key="1">
    <citation type="submission" date="2019-08" db="EMBL/GenBank/DDBJ databases">
        <authorList>
            <person name="Peeters C."/>
        </authorList>
    </citation>
    <scope>NUCLEOTIDE SEQUENCE [LARGE SCALE GENOMIC DNA]</scope>
    <source>
        <strain evidence="2 3">LMG 20602</strain>
    </source>
</reference>
<proteinExistence type="predicted"/>
<comment type="caution">
    <text evidence="2">The sequence shown here is derived from an EMBL/GenBank/DDBJ whole genome shotgun (WGS) entry which is preliminary data.</text>
</comment>
<dbReference type="EMBL" id="CABPRV010000005">
    <property type="protein sequence ID" value="VVE06908.1"/>
    <property type="molecule type" value="Genomic_DNA"/>
</dbReference>
<name>A0ABY6W1Q6_9BURK</name>
<protein>
    <submittedName>
        <fullName evidence="2">Uncharacterized protein</fullName>
    </submittedName>
</protein>
<sequence length="71" mass="7626">MLAQHVCEMRQDPAKTQSASLGSGTGDDVKTVRQTMEMTEAVESVESARTLRIIGTQTRPTNRSVGPPIAP</sequence>
<keyword evidence="3" id="KW-1185">Reference proteome</keyword>
<evidence type="ECO:0000313" key="3">
    <source>
        <dbReference type="Proteomes" id="UP000366065"/>
    </source>
</evidence>
<organism evidence="2 3">
    <name type="scientific">Pandoraea capi</name>
    <dbReference type="NCBI Taxonomy" id="2508286"/>
    <lineage>
        <taxon>Bacteria</taxon>
        <taxon>Pseudomonadati</taxon>
        <taxon>Pseudomonadota</taxon>
        <taxon>Betaproteobacteria</taxon>
        <taxon>Burkholderiales</taxon>
        <taxon>Burkholderiaceae</taxon>
        <taxon>Pandoraea</taxon>
    </lineage>
</organism>
<evidence type="ECO:0000313" key="2">
    <source>
        <dbReference type="EMBL" id="VVE06908.1"/>
    </source>
</evidence>
<accession>A0ABY6W1Q6</accession>